<dbReference type="RefSeq" id="WP_146811120.1">
    <property type="nucleotide sequence ID" value="NZ_BJXX01000142.1"/>
</dbReference>
<proteinExistence type="predicted"/>
<comment type="caution">
    <text evidence="2">The sequence shown here is derived from an EMBL/GenBank/DDBJ whole genome shotgun (WGS) entry which is preliminary data.</text>
</comment>
<dbReference type="PANTHER" id="PTHR43449">
    <property type="entry name" value="NUCLEOTIDYLTRANSFERASE"/>
    <property type="match status" value="1"/>
</dbReference>
<keyword evidence="3" id="KW-1185">Reference proteome</keyword>
<evidence type="ECO:0000313" key="3">
    <source>
        <dbReference type="Proteomes" id="UP000321157"/>
    </source>
</evidence>
<dbReference type="Gene3D" id="3.30.460.10">
    <property type="entry name" value="Beta Polymerase, domain 2"/>
    <property type="match status" value="1"/>
</dbReference>
<dbReference type="CDD" id="cd05403">
    <property type="entry name" value="NT_KNTase_like"/>
    <property type="match status" value="1"/>
</dbReference>
<protein>
    <recommendedName>
        <fullName evidence="1">Polymerase beta nucleotidyltransferase domain-containing protein</fullName>
    </recommendedName>
</protein>
<gene>
    <name evidence="2" type="ORF">ADA01nite_30510</name>
</gene>
<accession>A0A511VB85</accession>
<dbReference type="AlphaFoldDB" id="A0A511VB85"/>
<dbReference type="Pfam" id="PF18765">
    <property type="entry name" value="Polbeta"/>
    <property type="match status" value="1"/>
</dbReference>
<organism evidence="2 3">
    <name type="scientific">Aneurinibacillus danicus</name>
    <dbReference type="NCBI Taxonomy" id="267746"/>
    <lineage>
        <taxon>Bacteria</taxon>
        <taxon>Bacillati</taxon>
        <taxon>Bacillota</taxon>
        <taxon>Bacilli</taxon>
        <taxon>Bacillales</taxon>
        <taxon>Paenibacillaceae</taxon>
        <taxon>Aneurinibacillus group</taxon>
        <taxon>Aneurinibacillus</taxon>
    </lineage>
</organism>
<feature type="domain" description="Polymerase beta nucleotidyltransferase" evidence="1">
    <location>
        <begin position="26"/>
        <end position="97"/>
    </location>
</feature>
<dbReference type="Proteomes" id="UP000321157">
    <property type="component" value="Unassembled WGS sequence"/>
</dbReference>
<reference evidence="2 3" key="1">
    <citation type="submission" date="2019-07" db="EMBL/GenBank/DDBJ databases">
        <title>Whole genome shotgun sequence of Aneurinibacillus danicus NBRC 102444.</title>
        <authorList>
            <person name="Hosoyama A."/>
            <person name="Uohara A."/>
            <person name="Ohji S."/>
            <person name="Ichikawa N."/>
        </authorList>
    </citation>
    <scope>NUCLEOTIDE SEQUENCE [LARGE SCALE GENOMIC DNA]</scope>
    <source>
        <strain evidence="2 3">NBRC 102444</strain>
    </source>
</reference>
<dbReference type="PANTHER" id="PTHR43449:SF1">
    <property type="entry name" value="POLYMERASE BETA NUCLEOTIDYLTRANSFERASE DOMAIN-CONTAINING PROTEIN"/>
    <property type="match status" value="1"/>
</dbReference>
<dbReference type="InterPro" id="IPR041633">
    <property type="entry name" value="Polbeta"/>
</dbReference>
<evidence type="ECO:0000313" key="2">
    <source>
        <dbReference type="EMBL" id="GEN35591.1"/>
    </source>
</evidence>
<dbReference type="SUPFAM" id="SSF81301">
    <property type="entry name" value="Nucleotidyltransferase"/>
    <property type="match status" value="1"/>
</dbReference>
<dbReference type="EMBL" id="BJXX01000142">
    <property type="protein sequence ID" value="GEN35591.1"/>
    <property type="molecule type" value="Genomic_DNA"/>
</dbReference>
<evidence type="ECO:0000259" key="1">
    <source>
        <dbReference type="Pfam" id="PF18765"/>
    </source>
</evidence>
<name>A0A511VB85_9BACL</name>
<dbReference type="InterPro" id="IPR043519">
    <property type="entry name" value="NT_sf"/>
</dbReference>
<sequence length="101" mass="11622">MRALKRETILEEVKRIVLSYLQDIDATVYLFGSWARGRERATSDIDVAVAYSVPLPKGTLSRIRMALEESNIPYRVEVVDLTHSDEVFRQKVKQEGIIWKG</sequence>
<dbReference type="OrthoDB" id="9809668at2"/>